<feature type="transmembrane region" description="Helical" evidence="1">
    <location>
        <begin position="244"/>
        <end position="264"/>
    </location>
</feature>
<protein>
    <recommendedName>
        <fullName evidence="4">Polyketide antibiotic transporter</fullName>
    </recommendedName>
</protein>
<feature type="transmembrane region" description="Helical" evidence="1">
    <location>
        <begin position="135"/>
        <end position="159"/>
    </location>
</feature>
<feature type="transmembrane region" description="Helical" evidence="1">
    <location>
        <begin position="468"/>
        <end position="488"/>
    </location>
</feature>
<feature type="transmembrane region" description="Helical" evidence="1">
    <location>
        <begin position="28"/>
        <end position="47"/>
    </location>
</feature>
<keyword evidence="3" id="KW-1185">Reference proteome</keyword>
<evidence type="ECO:0008006" key="4">
    <source>
        <dbReference type="Google" id="ProtNLM"/>
    </source>
</evidence>
<gene>
    <name evidence="2" type="ORF">JVW63_05685</name>
</gene>
<evidence type="ECO:0000313" key="3">
    <source>
        <dbReference type="Proteomes" id="UP000705983"/>
    </source>
</evidence>
<comment type="caution">
    <text evidence="2">The sequence shown here is derived from an EMBL/GenBank/DDBJ whole genome shotgun (WGS) entry which is preliminary data.</text>
</comment>
<feature type="transmembrane region" description="Helical" evidence="1">
    <location>
        <begin position="400"/>
        <end position="424"/>
    </location>
</feature>
<evidence type="ECO:0000313" key="2">
    <source>
        <dbReference type="EMBL" id="MBM9433187.1"/>
    </source>
</evidence>
<sequence>MRVRTLARSRYAATPFVLRLYLRLERSWILVWAVSFLTLMYLSVIAMEQAYPTQEALQARAGLMSNPAAIMMTGPAFALDDYTFGAMLANELSLWTYIPAAIMSILLAVRRSRGEEETGRLEVLAAMPLGRHAPVAAAALTVAIANLIVAAAITLAVASVGVADALAFGISAGLTGILFGAVALLCGQMTEHAKTASGLAFGILGLAVIVRGFGDVIEPTGSWLSWFSPIAWAQQTRLFTDLRWWPLLFTVSATVLIAGLAMALNARRDLGAGLLPTRSGPASASDFLATPTGLAVRLLSGTFVAWSAGLFVFAVAFGSLATSIDTLLADNPAIGEWVAISTDDLTLSFASVIVSLLALGPLILGCSAILQLRRDEREGRLSALLTAGFSRLRIYSAWSAVSSAGAALTMVVMGAGTGLGLFLVTGDASWAASLTFASLAYIPAIILVCALSAAVVGTAAPQSLAWSLIAFVALEVYLGDLLSLPGWLRNLSPIAHTPLVPYEAPAAAPLTVMAGLAIVLGLLGALSLSRRDID</sequence>
<proteinExistence type="predicted"/>
<reference evidence="3" key="1">
    <citation type="submission" date="2021-02" db="EMBL/GenBank/DDBJ databases">
        <title>Leucobacter sp. CX169.</title>
        <authorList>
            <person name="Cheng Y."/>
        </authorList>
    </citation>
    <scope>NUCLEOTIDE SEQUENCE [LARGE SCALE GENOMIC DNA]</scope>
    <source>
        <strain evidence="3">JY899</strain>
    </source>
</reference>
<dbReference type="RefSeq" id="WP_187996522.1">
    <property type="nucleotide sequence ID" value="NZ_JACEXG010000003.1"/>
</dbReference>
<feature type="transmembrane region" description="Helical" evidence="1">
    <location>
        <begin position="165"/>
        <end position="186"/>
    </location>
</feature>
<dbReference type="Proteomes" id="UP000705983">
    <property type="component" value="Unassembled WGS sequence"/>
</dbReference>
<keyword evidence="1" id="KW-1133">Transmembrane helix</keyword>
<feature type="transmembrane region" description="Helical" evidence="1">
    <location>
        <begin position="508"/>
        <end position="528"/>
    </location>
</feature>
<feature type="transmembrane region" description="Helical" evidence="1">
    <location>
        <begin position="198"/>
        <end position="217"/>
    </location>
</feature>
<evidence type="ECO:0000256" key="1">
    <source>
        <dbReference type="SAM" id="Phobius"/>
    </source>
</evidence>
<organism evidence="2 3">
    <name type="scientific">Flaviflexus equikiangi</name>
    <dbReference type="NCBI Taxonomy" id="2758573"/>
    <lineage>
        <taxon>Bacteria</taxon>
        <taxon>Bacillati</taxon>
        <taxon>Actinomycetota</taxon>
        <taxon>Actinomycetes</taxon>
        <taxon>Actinomycetales</taxon>
        <taxon>Actinomycetaceae</taxon>
        <taxon>Flaviflexus</taxon>
    </lineage>
</organism>
<feature type="transmembrane region" description="Helical" evidence="1">
    <location>
        <begin position="349"/>
        <end position="370"/>
    </location>
</feature>
<accession>A0ABS2THC9</accession>
<feature type="transmembrane region" description="Helical" evidence="1">
    <location>
        <begin position="430"/>
        <end position="456"/>
    </location>
</feature>
<feature type="transmembrane region" description="Helical" evidence="1">
    <location>
        <begin position="92"/>
        <end position="109"/>
    </location>
</feature>
<keyword evidence="1" id="KW-0472">Membrane</keyword>
<dbReference type="EMBL" id="JAFFJS010000003">
    <property type="protein sequence ID" value="MBM9433187.1"/>
    <property type="molecule type" value="Genomic_DNA"/>
</dbReference>
<keyword evidence="1" id="KW-0812">Transmembrane</keyword>
<name>A0ABS2THC9_9ACTO</name>
<feature type="transmembrane region" description="Helical" evidence="1">
    <location>
        <begin position="303"/>
        <end position="329"/>
    </location>
</feature>